<dbReference type="SUPFAM" id="SSF52540">
    <property type="entry name" value="P-loop containing nucleoside triphosphate hydrolases"/>
    <property type="match status" value="1"/>
</dbReference>
<feature type="domain" description="Phosphoribulokinase/uridine kinase" evidence="1">
    <location>
        <begin position="85"/>
        <end position="154"/>
    </location>
</feature>
<dbReference type="GO" id="GO:0016301">
    <property type="term" value="F:kinase activity"/>
    <property type="evidence" value="ECO:0007669"/>
    <property type="project" value="InterPro"/>
</dbReference>
<accession>A0A0R2P2I5</accession>
<name>A0A0R2P2I5_9ACTN</name>
<proteinExistence type="predicted"/>
<evidence type="ECO:0000313" key="3">
    <source>
        <dbReference type="Proteomes" id="UP000054017"/>
    </source>
</evidence>
<dbReference type="GO" id="GO:0005524">
    <property type="term" value="F:ATP binding"/>
    <property type="evidence" value="ECO:0007669"/>
    <property type="project" value="InterPro"/>
</dbReference>
<dbReference type="InterPro" id="IPR027417">
    <property type="entry name" value="P-loop_NTPase"/>
</dbReference>
<sequence>MNQQSLSEIITSIKKGRAIGNVGRIIAIDGPAGAGKTTLANRLKENIKDQSIEIIHMDDLYDGWQNSLTPALGKVLELSICAPVSKGKSFQYRKYNWIESKFGPLLDFSFPEILILEGVGSGQRVVRKYLDELIWIDISSQVGLQRVLQRDGAYLEKEMEIWQMRENFHFVADNTRDSATIRIDGANFI</sequence>
<dbReference type="Pfam" id="PF00485">
    <property type="entry name" value="PRK"/>
    <property type="match status" value="1"/>
</dbReference>
<comment type="caution">
    <text evidence="2">The sequence shown here is derived from an EMBL/GenBank/DDBJ whole genome shotgun (WGS) entry which is preliminary data.</text>
</comment>
<dbReference type="Gene3D" id="3.40.50.300">
    <property type="entry name" value="P-loop containing nucleotide triphosphate hydrolases"/>
    <property type="match status" value="1"/>
</dbReference>
<protein>
    <recommendedName>
        <fullName evidence="1">Phosphoribulokinase/uridine kinase domain-containing protein</fullName>
    </recommendedName>
</protein>
<evidence type="ECO:0000313" key="2">
    <source>
        <dbReference type="EMBL" id="KRO32193.1"/>
    </source>
</evidence>
<gene>
    <name evidence="2" type="ORF">ABR65_00950</name>
</gene>
<evidence type="ECO:0000259" key="1">
    <source>
        <dbReference type="Pfam" id="PF00485"/>
    </source>
</evidence>
<organism evidence="2 3">
    <name type="scientific">Actinobacteria bacterium BACL2 MAG-121220-bin52</name>
    <dbReference type="NCBI Taxonomy" id="1655573"/>
    <lineage>
        <taxon>Bacteria</taxon>
        <taxon>Bacillati</taxon>
        <taxon>Actinomycetota</taxon>
        <taxon>Actinomycetes</taxon>
        <taxon>Actinomycetes incertae sedis</taxon>
        <taxon>ac1 cluster</taxon>
    </lineage>
</organism>
<dbReference type="AlphaFoldDB" id="A0A0R2P2I5"/>
<reference evidence="2 3" key="1">
    <citation type="submission" date="2015-10" db="EMBL/GenBank/DDBJ databases">
        <title>Metagenome-Assembled Genomes uncover a global brackish microbiome.</title>
        <authorList>
            <person name="Hugerth L.W."/>
            <person name="Larsson J."/>
            <person name="Alneberg J."/>
            <person name="Lindh M.V."/>
            <person name="Legrand C."/>
            <person name="Pinhassi J."/>
            <person name="Andersson A.F."/>
        </authorList>
    </citation>
    <scope>NUCLEOTIDE SEQUENCE [LARGE SCALE GENOMIC DNA]</scope>
    <source>
        <strain evidence="2">BACL2 MAG-121220-bin52</strain>
    </source>
</reference>
<dbReference type="InterPro" id="IPR006083">
    <property type="entry name" value="PRK/URK"/>
</dbReference>
<dbReference type="Proteomes" id="UP000054017">
    <property type="component" value="Unassembled WGS sequence"/>
</dbReference>
<dbReference type="EMBL" id="LIAX01000179">
    <property type="protein sequence ID" value="KRO32193.1"/>
    <property type="molecule type" value="Genomic_DNA"/>
</dbReference>